<gene>
    <name evidence="2" type="ORF">SAMN05660236_2521</name>
</gene>
<dbReference type="SUPFAM" id="SSF55486">
    <property type="entry name" value="Metalloproteases ('zincins'), catalytic domain"/>
    <property type="match status" value="1"/>
</dbReference>
<dbReference type="EMBL" id="FUZU01000001">
    <property type="protein sequence ID" value="SKC66309.1"/>
    <property type="molecule type" value="Genomic_DNA"/>
</dbReference>
<dbReference type="RefSeq" id="WP_079686966.1">
    <property type="nucleotide sequence ID" value="NZ_FUZU01000001.1"/>
</dbReference>
<dbReference type="Gene3D" id="3.40.390.10">
    <property type="entry name" value="Collagenase (Catalytic Domain)"/>
    <property type="match status" value="1"/>
</dbReference>
<organism evidence="2 3">
    <name type="scientific">Ohtaekwangia koreensis</name>
    <dbReference type="NCBI Taxonomy" id="688867"/>
    <lineage>
        <taxon>Bacteria</taxon>
        <taxon>Pseudomonadati</taxon>
        <taxon>Bacteroidota</taxon>
        <taxon>Cytophagia</taxon>
        <taxon>Cytophagales</taxon>
        <taxon>Fulvivirgaceae</taxon>
        <taxon>Ohtaekwangia</taxon>
    </lineage>
</organism>
<keyword evidence="3" id="KW-1185">Reference proteome</keyword>
<evidence type="ECO:0000313" key="3">
    <source>
        <dbReference type="Proteomes" id="UP000190961"/>
    </source>
</evidence>
<accession>A0A1T5KSC9</accession>
<proteinExistence type="predicted"/>
<dbReference type="Proteomes" id="UP000190961">
    <property type="component" value="Unassembled WGS sequence"/>
</dbReference>
<dbReference type="STRING" id="688867.SAMN05660236_2521"/>
<dbReference type="OrthoDB" id="6187627at2"/>
<sequence length="401" mass="43323">MHEQTTISQSASVTPSSQVCSNNALHVGDIISASEVDKIPHIPEVSFMPRKNYSDDGGTLRLKPFASFIQQRNNTLLIQRQAAPATAPGSLFSANQKSRFRPTGNITRKEFDAYVMLNFGVVDVHTGTQQEQELRSTRRGIPPVTITGWQSWDPGSASGDYTSIIDGIENMASVMGAVPTITNITFFKVAYEPDATGAGIPDTSIGASFGAGNLTIFEAFSGSTNPAIGINTQQGAPIASPDRSRDVARTITHELGHGVAEAAMASQNNQTFVQFKAAVGWVGNPEVLYDIGQPAVRAAIANQTQLPSQHIITTSRWFDPTLNEQPVSRYAVDGGPSEDFAESIATFITNPSVLQQRSPARYNFIQSNIATWRTRMRPTMPARIRPPVGDFPIPSGDTRMA</sequence>
<evidence type="ECO:0000313" key="2">
    <source>
        <dbReference type="EMBL" id="SKC66309.1"/>
    </source>
</evidence>
<dbReference type="InterPro" id="IPR024079">
    <property type="entry name" value="MetalloPept_cat_dom_sf"/>
</dbReference>
<feature type="region of interest" description="Disordered" evidence="1">
    <location>
        <begin position="380"/>
        <end position="401"/>
    </location>
</feature>
<name>A0A1T5KSC9_9BACT</name>
<dbReference type="AlphaFoldDB" id="A0A1T5KSC9"/>
<reference evidence="2 3" key="1">
    <citation type="submission" date="2017-02" db="EMBL/GenBank/DDBJ databases">
        <authorList>
            <person name="Peterson S.W."/>
        </authorList>
    </citation>
    <scope>NUCLEOTIDE SEQUENCE [LARGE SCALE GENOMIC DNA]</scope>
    <source>
        <strain evidence="2 3">DSM 25262</strain>
    </source>
</reference>
<protein>
    <submittedName>
        <fullName evidence="2">Uncharacterized protein</fullName>
    </submittedName>
</protein>
<dbReference type="GO" id="GO:0008237">
    <property type="term" value="F:metallopeptidase activity"/>
    <property type="evidence" value="ECO:0007669"/>
    <property type="project" value="InterPro"/>
</dbReference>
<evidence type="ECO:0000256" key="1">
    <source>
        <dbReference type="SAM" id="MobiDB-lite"/>
    </source>
</evidence>